<feature type="domain" description="GGDEF" evidence="3">
    <location>
        <begin position="411"/>
        <end position="547"/>
    </location>
</feature>
<evidence type="ECO:0000259" key="1">
    <source>
        <dbReference type="PROSITE" id="PS50112"/>
    </source>
</evidence>
<dbReference type="Gene3D" id="3.20.20.450">
    <property type="entry name" value="EAL domain"/>
    <property type="match status" value="1"/>
</dbReference>
<dbReference type="EMBL" id="JAPWIE010000008">
    <property type="protein sequence ID" value="MCZ4553040.1"/>
    <property type="molecule type" value="Genomic_DNA"/>
</dbReference>
<feature type="domain" description="EAL" evidence="2">
    <location>
        <begin position="556"/>
        <end position="812"/>
    </location>
</feature>
<dbReference type="SUPFAM" id="SSF55785">
    <property type="entry name" value="PYP-like sensor domain (PAS domain)"/>
    <property type="match status" value="3"/>
</dbReference>
<dbReference type="Proteomes" id="UP001067235">
    <property type="component" value="Unassembled WGS sequence"/>
</dbReference>
<dbReference type="Pfam" id="PF00563">
    <property type="entry name" value="EAL"/>
    <property type="match status" value="1"/>
</dbReference>
<dbReference type="SUPFAM" id="SSF141868">
    <property type="entry name" value="EAL domain-like"/>
    <property type="match status" value="1"/>
</dbReference>
<dbReference type="PROSITE" id="PS50883">
    <property type="entry name" value="EAL"/>
    <property type="match status" value="1"/>
</dbReference>
<evidence type="ECO:0000259" key="3">
    <source>
        <dbReference type="PROSITE" id="PS50887"/>
    </source>
</evidence>
<dbReference type="InterPro" id="IPR000160">
    <property type="entry name" value="GGDEF_dom"/>
</dbReference>
<dbReference type="SMART" id="SM00267">
    <property type="entry name" value="GGDEF"/>
    <property type="match status" value="1"/>
</dbReference>
<dbReference type="NCBIfam" id="TIGR00254">
    <property type="entry name" value="GGDEF"/>
    <property type="match status" value="1"/>
</dbReference>
<proteinExistence type="predicted"/>
<feature type="domain" description="PAS" evidence="1">
    <location>
        <begin position="151"/>
        <end position="202"/>
    </location>
</feature>
<sequence>MTESDNASLPPSDGEEKLVVPVEPDSAEALAKRYRLLVELSPDAICVHEGGLVVYVNPAGLRLARAQSIDQMVGHWITEFVHPDSIPGMLERLASLGEEDTATEPAEALMLLTDGTTKPAEIVSVRTEWQGRPAFQVIMRDISTKKAAEDALKYQAALVDHVSDAVIAISAEGVIQAWNPAAEKVYGTPATQALGRDLADVIGAAFVPREALALGGTIESVHRHRDGAIRNVRVSVTSMGAGYVLLCADLTAARRAIELFGTVVSELTEAVLVLNPNGFIEMANPASAALLGLDPSTVPGAHLGSLPVMFPNDDIRALVEHMRQTGDGFTGKLATRTDGVHRWFSVTCKAFDVDLDEPRAIASYTDITQQVVDAEQQRHRASHDSLTGLLNHDGLLQRLDAHLASDVEPHSQINVHFLDLDRFKIINDSLGHSYGDQVLRVVAGRLAAAAGPHSSVGRIGGDEFSIVSPGDATGPASARMQAEHLLAAITESPIDTGISSVRMTASVGSVSTTEGEKRSGSDLLRDADIALYYAKQSGRARSAVFDVRLRREFQFRQQLEQDLRAAIAAPADGRLGNRYELIHDTATGRIVGMEATLCWHHPLHGEIEPNTFNTLADHIGLGADLGRLNLIRALHDLNDVFGYRAGELTLAITLSPRQFCDDRLPHSVATALADCAVDPGDLRLDVTETTFAADEFSEGIRPLDQLRRLRDLGVKVAIDNFGAGYSSLVQLQQVDAIKIAPTFIRDVTTSHFADTVIQSIVAIARSADMTVIATGVETAPQLEAVAMAGCQQAQGPYLHSPESATAAAARLH</sequence>
<dbReference type="CDD" id="cd01949">
    <property type="entry name" value="GGDEF"/>
    <property type="match status" value="1"/>
</dbReference>
<protein>
    <submittedName>
        <fullName evidence="4">EAL domain-containing protein</fullName>
    </submittedName>
</protein>
<dbReference type="InterPro" id="IPR013767">
    <property type="entry name" value="PAS_fold"/>
</dbReference>
<dbReference type="SMART" id="SM00091">
    <property type="entry name" value="PAS"/>
    <property type="match status" value="3"/>
</dbReference>
<dbReference type="InterPro" id="IPR043128">
    <property type="entry name" value="Rev_trsase/Diguanyl_cyclase"/>
</dbReference>
<keyword evidence="5" id="KW-1185">Reference proteome</keyword>
<dbReference type="InterPro" id="IPR029787">
    <property type="entry name" value="Nucleotide_cyclase"/>
</dbReference>
<dbReference type="SMART" id="SM00052">
    <property type="entry name" value="EAL"/>
    <property type="match status" value="1"/>
</dbReference>
<dbReference type="RefSeq" id="WP_301573671.1">
    <property type="nucleotide sequence ID" value="NZ_JAPWIE010000008.1"/>
</dbReference>
<evidence type="ECO:0000313" key="4">
    <source>
        <dbReference type="EMBL" id="MCZ4553040.1"/>
    </source>
</evidence>
<dbReference type="Pfam" id="PF00990">
    <property type="entry name" value="GGDEF"/>
    <property type="match status" value="1"/>
</dbReference>
<dbReference type="Pfam" id="PF00989">
    <property type="entry name" value="PAS"/>
    <property type="match status" value="1"/>
</dbReference>
<dbReference type="InterPro" id="IPR035965">
    <property type="entry name" value="PAS-like_dom_sf"/>
</dbReference>
<dbReference type="Gene3D" id="3.30.450.20">
    <property type="entry name" value="PAS domain"/>
    <property type="match status" value="3"/>
</dbReference>
<name>A0ABT4N193_GORRU</name>
<dbReference type="NCBIfam" id="TIGR00229">
    <property type="entry name" value="sensory_box"/>
    <property type="match status" value="2"/>
</dbReference>
<organism evidence="4 5">
    <name type="scientific">Gordonia rubripertincta</name>
    <name type="common">Rhodococcus corallinus</name>
    <dbReference type="NCBI Taxonomy" id="36822"/>
    <lineage>
        <taxon>Bacteria</taxon>
        <taxon>Bacillati</taxon>
        <taxon>Actinomycetota</taxon>
        <taxon>Actinomycetes</taxon>
        <taxon>Mycobacteriales</taxon>
        <taxon>Gordoniaceae</taxon>
        <taxon>Gordonia</taxon>
    </lineage>
</organism>
<comment type="caution">
    <text evidence="4">The sequence shown here is derived from an EMBL/GenBank/DDBJ whole genome shotgun (WGS) entry which is preliminary data.</text>
</comment>
<dbReference type="PANTHER" id="PTHR44757:SF2">
    <property type="entry name" value="BIOFILM ARCHITECTURE MAINTENANCE PROTEIN MBAA"/>
    <property type="match status" value="1"/>
</dbReference>
<gene>
    <name evidence="4" type="ORF">O4213_23835</name>
</gene>
<feature type="domain" description="PAS" evidence="1">
    <location>
        <begin position="256"/>
        <end position="313"/>
    </location>
</feature>
<reference evidence="4" key="1">
    <citation type="submission" date="2022-12" db="EMBL/GenBank/DDBJ databases">
        <authorList>
            <person name="Krivoruchko A.V."/>
            <person name="Elkin A."/>
        </authorList>
    </citation>
    <scope>NUCLEOTIDE SEQUENCE</scope>
    <source>
        <strain evidence="4">IEGM 1388</strain>
    </source>
</reference>
<dbReference type="CDD" id="cd01948">
    <property type="entry name" value="EAL"/>
    <property type="match status" value="1"/>
</dbReference>
<dbReference type="InterPro" id="IPR052155">
    <property type="entry name" value="Biofilm_reg_signaling"/>
</dbReference>
<dbReference type="InterPro" id="IPR013656">
    <property type="entry name" value="PAS_4"/>
</dbReference>
<accession>A0ABT4N193</accession>
<dbReference type="InterPro" id="IPR001633">
    <property type="entry name" value="EAL_dom"/>
</dbReference>
<dbReference type="PANTHER" id="PTHR44757">
    <property type="entry name" value="DIGUANYLATE CYCLASE DGCP"/>
    <property type="match status" value="1"/>
</dbReference>
<dbReference type="Pfam" id="PF08448">
    <property type="entry name" value="PAS_4"/>
    <property type="match status" value="2"/>
</dbReference>
<dbReference type="PROSITE" id="PS50112">
    <property type="entry name" value="PAS"/>
    <property type="match status" value="2"/>
</dbReference>
<evidence type="ECO:0000259" key="2">
    <source>
        <dbReference type="PROSITE" id="PS50883"/>
    </source>
</evidence>
<dbReference type="Gene3D" id="3.30.70.270">
    <property type="match status" value="1"/>
</dbReference>
<dbReference type="CDD" id="cd00130">
    <property type="entry name" value="PAS"/>
    <property type="match status" value="3"/>
</dbReference>
<evidence type="ECO:0000313" key="5">
    <source>
        <dbReference type="Proteomes" id="UP001067235"/>
    </source>
</evidence>
<dbReference type="SUPFAM" id="SSF55073">
    <property type="entry name" value="Nucleotide cyclase"/>
    <property type="match status" value="1"/>
</dbReference>
<dbReference type="InterPro" id="IPR035919">
    <property type="entry name" value="EAL_sf"/>
</dbReference>
<dbReference type="PROSITE" id="PS50887">
    <property type="entry name" value="GGDEF"/>
    <property type="match status" value="1"/>
</dbReference>
<dbReference type="InterPro" id="IPR000014">
    <property type="entry name" value="PAS"/>
</dbReference>